<dbReference type="CDD" id="cd00757">
    <property type="entry name" value="ThiF_MoeB_HesA_family"/>
    <property type="match status" value="1"/>
</dbReference>
<dbReference type="InterPro" id="IPR035985">
    <property type="entry name" value="Ubiquitin-activating_enz"/>
</dbReference>
<dbReference type="AlphaFoldDB" id="V6TD49"/>
<dbReference type="PANTHER" id="PTHR10953">
    <property type="entry name" value="UBIQUITIN-ACTIVATING ENZYME E1"/>
    <property type="match status" value="1"/>
</dbReference>
<dbReference type="Proteomes" id="UP000018320">
    <property type="component" value="Unassembled WGS sequence"/>
</dbReference>
<dbReference type="SUPFAM" id="SSF69572">
    <property type="entry name" value="Activating enzymes of the ubiquitin-like proteins"/>
    <property type="match status" value="1"/>
</dbReference>
<reference evidence="3 4" key="2">
    <citation type="journal article" date="2013" name="Genome Biol. Evol.">
        <title>Genome sequencing of Giardia lamblia genotypes A2 and B isolates (DH and GS) and comparative analysis with the genomes of genotypes A1 and E (WB and Pig).</title>
        <authorList>
            <person name="Adam R.D."/>
            <person name="Dahlstrom E.W."/>
            <person name="Martens C.A."/>
            <person name="Bruno D.P."/>
            <person name="Barbian K.D."/>
            <person name="Ricklefs S.M."/>
            <person name="Hernandez M.M."/>
            <person name="Narla N.P."/>
            <person name="Patel R.B."/>
            <person name="Porcella S.F."/>
            <person name="Nash T.E."/>
        </authorList>
    </citation>
    <scope>NUCLEOTIDE SEQUENCE [LARGE SCALE GENOMIC DNA]</scope>
    <source>
        <strain evidence="3 4">DH</strain>
    </source>
</reference>
<feature type="domain" description="THIF-type NAD/FAD binding fold" evidence="2">
    <location>
        <begin position="18"/>
        <end position="259"/>
    </location>
</feature>
<dbReference type="InterPro" id="IPR000594">
    <property type="entry name" value="ThiF_NAD_FAD-bd"/>
</dbReference>
<name>V6TD49_GIAIN</name>
<dbReference type="GO" id="GO:0004792">
    <property type="term" value="F:thiosulfate-cyanide sulfurtransferase activity"/>
    <property type="evidence" value="ECO:0007669"/>
    <property type="project" value="TreeGrafter"/>
</dbReference>
<dbReference type="Gene3D" id="3.40.50.720">
    <property type="entry name" value="NAD(P)-binding Rossmann-like Domain"/>
    <property type="match status" value="1"/>
</dbReference>
<protein>
    <submittedName>
        <fullName evidence="3">Molybdopterin biosynthesis MoeB protein</fullName>
    </submittedName>
</protein>
<organism evidence="3 4">
    <name type="scientific">Giardia intestinalis</name>
    <name type="common">Giardia lamblia</name>
    <dbReference type="NCBI Taxonomy" id="5741"/>
    <lineage>
        <taxon>Eukaryota</taxon>
        <taxon>Metamonada</taxon>
        <taxon>Diplomonadida</taxon>
        <taxon>Hexamitidae</taxon>
        <taxon>Giardiinae</taxon>
        <taxon>Giardia</taxon>
    </lineage>
</organism>
<dbReference type="VEuPathDB" id="GiardiaDB:GL50803_0012853"/>
<evidence type="ECO:0000256" key="1">
    <source>
        <dbReference type="ARBA" id="ARBA00009919"/>
    </source>
</evidence>
<dbReference type="PANTHER" id="PTHR10953:SF102">
    <property type="entry name" value="ADENYLYLTRANSFERASE AND SULFURTRANSFERASE MOCS3"/>
    <property type="match status" value="1"/>
</dbReference>
<evidence type="ECO:0000313" key="4">
    <source>
        <dbReference type="Proteomes" id="UP000018320"/>
    </source>
</evidence>
<dbReference type="GO" id="GO:0042292">
    <property type="term" value="F:URM1 activating enzyme activity"/>
    <property type="evidence" value="ECO:0007669"/>
    <property type="project" value="TreeGrafter"/>
</dbReference>
<sequence>MTPAMTIKPMTEGPDPRYARHRALHEISSNDARIHASTVCVVGAGGVASSCLLYLAAAGVRKLIIVDNDKVDVTNLQRQVIHNEERVGINKAESAETVLRALNSNVKIVVRKEKFTRETAPKILEGRVDCIVDTTDTPEARFLVAEVAYRRSIPLVHAAAVRFTVTLTTVIPWLKKYPCLRCLYRAIPSRELRQVSDRDGIFGPAAGTAGTLAASECLKVCLYRDDKKLPDLALCGRLMIIHCFEMVSRTIPYTKKADCALCCEIYDSRNDHKLLKSL</sequence>
<comment type="similarity">
    <text evidence="1">Belongs to the HesA/MoeB/ThiF family.</text>
</comment>
<gene>
    <name evidence="3" type="ORF">DHA2_12853</name>
</gene>
<reference evidence="4" key="1">
    <citation type="submission" date="2012-02" db="EMBL/GenBank/DDBJ databases">
        <title>Genome sequencing of Giardia lamblia Genotypes A2 and B isolates (DH and GS) and comparative analysis with the genomes of Genotypes A1 and E (WB and Pig).</title>
        <authorList>
            <person name="Adam R."/>
            <person name="Dahlstrom E."/>
            <person name="Martens C."/>
            <person name="Bruno D."/>
            <person name="Barbian K."/>
            <person name="Porcella S.F."/>
            <person name="Nash T."/>
        </authorList>
    </citation>
    <scope>NUCLEOTIDE SEQUENCE</scope>
    <source>
        <strain evidence="4">DH</strain>
    </source>
</reference>
<dbReference type="Pfam" id="PF00899">
    <property type="entry name" value="ThiF"/>
    <property type="match status" value="1"/>
</dbReference>
<dbReference type="InterPro" id="IPR045886">
    <property type="entry name" value="ThiF/MoeB/HesA"/>
</dbReference>
<evidence type="ECO:0000313" key="3">
    <source>
        <dbReference type="EMBL" id="ESU36347.1"/>
    </source>
</evidence>
<dbReference type="VEuPathDB" id="GiardiaDB:DHA2_12853"/>
<accession>V6TD49</accession>
<proteinExistence type="inferred from homology"/>
<dbReference type="GO" id="GO:0016779">
    <property type="term" value="F:nucleotidyltransferase activity"/>
    <property type="evidence" value="ECO:0007669"/>
    <property type="project" value="TreeGrafter"/>
</dbReference>
<evidence type="ECO:0000259" key="2">
    <source>
        <dbReference type="Pfam" id="PF00899"/>
    </source>
</evidence>
<dbReference type="FunFam" id="3.40.50.720:FF:000080">
    <property type="entry name" value="Thiazole biosynthesis adenylyltransferase ThiF"/>
    <property type="match status" value="1"/>
</dbReference>
<dbReference type="EMBL" id="AHGT01000049">
    <property type="protein sequence ID" value="ESU36347.1"/>
    <property type="molecule type" value="Genomic_DNA"/>
</dbReference>
<dbReference type="VEuPathDB" id="GiardiaDB:GL50581_1784"/>
<dbReference type="GO" id="GO:0005737">
    <property type="term" value="C:cytoplasm"/>
    <property type="evidence" value="ECO:0007669"/>
    <property type="project" value="TreeGrafter"/>
</dbReference>
<comment type="caution">
    <text evidence="3">The sequence shown here is derived from an EMBL/GenBank/DDBJ whole genome shotgun (WGS) entry which is preliminary data.</text>
</comment>
<dbReference type="VEuPathDB" id="GiardiaDB:QR46_1376"/>